<accession>T1HDL8</accession>
<keyword evidence="2" id="KW-0732">Signal</keyword>
<dbReference type="HOGENOM" id="CLU_981124_0_0_1"/>
<dbReference type="EMBL" id="ACPB03007118">
    <property type="status" value="NOT_ANNOTATED_CDS"/>
    <property type="molecule type" value="Genomic_DNA"/>
</dbReference>
<sequence length="287" mass="31945">MYRCLLVILSPLVSGFSVPYVFTPEAVHSVPFHQPEIAKVFLPYAPIAKEVIHDDRLSRIHGYHGADDYYKDHLDSMKERYNLKDEEEIAHHGKHDLVGEQLLLKDEVGKHGVVSGKTAGSFNHGGSGYFGGESKYGVTAKGGFGDTGKVGHRKEHKTSGFQKSYQSMESGKDSSFNDESHDIAEKKYGKEFDDVYDAKKWEGRNDAHHNGLHGHAAVHDTIAADRLKSVGVHHANLDKLGHNTFTKNRDLFFNNERLANAHDKHMTSGHSKAFGGHDDTFFSGHVL</sequence>
<dbReference type="InParanoid" id="T1HDL8"/>
<feature type="compositionally biased region" description="Polar residues" evidence="1">
    <location>
        <begin position="159"/>
        <end position="169"/>
    </location>
</feature>
<name>T1HDL8_RHOPR</name>
<evidence type="ECO:0000256" key="2">
    <source>
        <dbReference type="SAM" id="SignalP"/>
    </source>
</evidence>
<evidence type="ECO:0000313" key="4">
    <source>
        <dbReference type="Proteomes" id="UP000015103"/>
    </source>
</evidence>
<dbReference type="EnsemblMetazoa" id="RPRC002139-RA">
    <property type="protein sequence ID" value="RPRC002139-PA"/>
    <property type="gene ID" value="RPRC002139"/>
</dbReference>
<evidence type="ECO:0000256" key="1">
    <source>
        <dbReference type="SAM" id="MobiDB-lite"/>
    </source>
</evidence>
<feature type="region of interest" description="Disordered" evidence="1">
    <location>
        <begin position="147"/>
        <end position="178"/>
    </location>
</feature>
<keyword evidence="4" id="KW-1185">Reference proteome</keyword>
<dbReference type="Proteomes" id="UP000015103">
    <property type="component" value="Unassembled WGS sequence"/>
</dbReference>
<dbReference type="VEuPathDB" id="VectorBase:RPRC002139"/>
<reference evidence="3" key="1">
    <citation type="submission" date="2015-05" db="UniProtKB">
        <authorList>
            <consortium name="EnsemblMetazoa"/>
        </authorList>
    </citation>
    <scope>IDENTIFICATION</scope>
</reference>
<feature type="chain" id="PRO_5043836857" evidence="2">
    <location>
        <begin position="16"/>
        <end position="287"/>
    </location>
</feature>
<evidence type="ECO:0000313" key="3">
    <source>
        <dbReference type="EnsemblMetazoa" id="RPRC002139-PA"/>
    </source>
</evidence>
<dbReference type="AlphaFoldDB" id="T1HDL8"/>
<protein>
    <submittedName>
        <fullName evidence="3">Uncharacterized protein</fullName>
    </submittedName>
</protein>
<organism evidence="3 4">
    <name type="scientific">Rhodnius prolixus</name>
    <name type="common">Triatomid bug</name>
    <dbReference type="NCBI Taxonomy" id="13249"/>
    <lineage>
        <taxon>Eukaryota</taxon>
        <taxon>Metazoa</taxon>
        <taxon>Ecdysozoa</taxon>
        <taxon>Arthropoda</taxon>
        <taxon>Hexapoda</taxon>
        <taxon>Insecta</taxon>
        <taxon>Pterygota</taxon>
        <taxon>Neoptera</taxon>
        <taxon>Paraneoptera</taxon>
        <taxon>Hemiptera</taxon>
        <taxon>Heteroptera</taxon>
        <taxon>Panheteroptera</taxon>
        <taxon>Cimicomorpha</taxon>
        <taxon>Reduviidae</taxon>
        <taxon>Triatominae</taxon>
        <taxon>Rhodnius</taxon>
    </lineage>
</organism>
<proteinExistence type="predicted"/>
<feature type="signal peptide" evidence="2">
    <location>
        <begin position="1"/>
        <end position="15"/>
    </location>
</feature>